<keyword evidence="2" id="KW-1185">Reference proteome</keyword>
<gene>
    <name evidence="1" type="ORF">FSCOSCO3_A036059</name>
</gene>
<comment type="caution">
    <text evidence="1">The sequence shown here is derived from an EMBL/GenBank/DDBJ whole genome shotgun (WGS) entry which is preliminary data.</text>
</comment>
<evidence type="ECO:0000313" key="2">
    <source>
        <dbReference type="Proteomes" id="UP001314229"/>
    </source>
</evidence>
<evidence type="ECO:0000313" key="1">
    <source>
        <dbReference type="EMBL" id="CAK6964530.1"/>
    </source>
</evidence>
<accession>A0AAV1NYM0</accession>
<organism evidence="1 2">
    <name type="scientific">Scomber scombrus</name>
    <name type="common">Atlantic mackerel</name>
    <name type="synonym">Scomber vernalis</name>
    <dbReference type="NCBI Taxonomy" id="13677"/>
    <lineage>
        <taxon>Eukaryota</taxon>
        <taxon>Metazoa</taxon>
        <taxon>Chordata</taxon>
        <taxon>Craniata</taxon>
        <taxon>Vertebrata</taxon>
        <taxon>Euteleostomi</taxon>
        <taxon>Actinopterygii</taxon>
        <taxon>Neopterygii</taxon>
        <taxon>Teleostei</taxon>
        <taxon>Neoteleostei</taxon>
        <taxon>Acanthomorphata</taxon>
        <taxon>Pelagiaria</taxon>
        <taxon>Scombriformes</taxon>
        <taxon>Scombridae</taxon>
        <taxon>Scomber</taxon>
    </lineage>
</organism>
<sequence length="99" mass="11047">MRQLFSLKLLDPVKTFFSSVCMVFETCVAEHLIGAWTGCKSQRDNSGPGKKLESVLHFFAVPEVLLDLVPSHYRNTAGGKVMHRDDFLRALAEPTGQSH</sequence>
<dbReference type="EMBL" id="CAWUFR010000074">
    <property type="protein sequence ID" value="CAK6964530.1"/>
    <property type="molecule type" value="Genomic_DNA"/>
</dbReference>
<proteinExistence type="predicted"/>
<name>A0AAV1NYM0_SCOSC</name>
<protein>
    <submittedName>
        <fullName evidence="1">Uncharacterized protein</fullName>
    </submittedName>
</protein>
<dbReference type="Proteomes" id="UP001314229">
    <property type="component" value="Unassembled WGS sequence"/>
</dbReference>
<reference evidence="1 2" key="1">
    <citation type="submission" date="2024-01" db="EMBL/GenBank/DDBJ databases">
        <authorList>
            <person name="Alioto T."/>
            <person name="Alioto T."/>
            <person name="Gomez Garrido J."/>
        </authorList>
    </citation>
    <scope>NUCLEOTIDE SEQUENCE [LARGE SCALE GENOMIC DNA]</scope>
</reference>
<dbReference type="AlphaFoldDB" id="A0AAV1NYM0"/>